<dbReference type="Gene3D" id="1.20.1070.10">
    <property type="entry name" value="Rhodopsin 7-helix transmembrane proteins"/>
    <property type="match status" value="1"/>
</dbReference>
<evidence type="ECO:0000256" key="1">
    <source>
        <dbReference type="ARBA" id="ARBA00004141"/>
    </source>
</evidence>
<organism evidence="6 7">
    <name type="scientific">Dimargaris cristalligena</name>
    <dbReference type="NCBI Taxonomy" id="215637"/>
    <lineage>
        <taxon>Eukaryota</taxon>
        <taxon>Fungi</taxon>
        <taxon>Fungi incertae sedis</taxon>
        <taxon>Zoopagomycota</taxon>
        <taxon>Kickxellomycotina</taxon>
        <taxon>Dimargaritomycetes</taxon>
        <taxon>Dimargaritales</taxon>
        <taxon>Dimargaritaceae</taxon>
        <taxon>Dimargaris</taxon>
    </lineage>
</organism>
<accession>A0A4P9ZU76</accession>
<reference evidence="7" key="1">
    <citation type="journal article" date="2018" name="Nat. Microbiol.">
        <title>Leveraging single-cell genomics to expand the fungal tree of life.</title>
        <authorList>
            <person name="Ahrendt S.R."/>
            <person name="Quandt C.A."/>
            <person name="Ciobanu D."/>
            <person name="Clum A."/>
            <person name="Salamov A."/>
            <person name="Andreopoulos B."/>
            <person name="Cheng J.F."/>
            <person name="Woyke T."/>
            <person name="Pelin A."/>
            <person name="Henrissat B."/>
            <person name="Reynolds N.K."/>
            <person name="Benny G.L."/>
            <person name="Smith M.E."/>
            <person name="James T.Y."/>
            <person name="Grigoriev I.V."/>
        </authorList>
    </citation>
    <scope>NUCLEOTIDE SEQUENCE [LARGE SCALE GENOMIC DNA]</scope>
    <source>
        <strain evidence="7">RSA 468</strain>
    </source>
</reference>
<gene>
    <name evidence="6" type="ORF">BJ085DRAFT_38630</name>
</gene>
<dbReference type="Proteomes" id="UP000268162">
    <property type="component" value="Unassembled WGS sequence"/>
</dbReference>
<keyword evidence="4 5" id="KW-0472">Membrane</keyword>
<proteinExistence type="predicted"/>
<feature type="transmembrane region" description="Helical" evidence="5">
    <location>
        <begin position="43"/>
        <end position="63"/>
    </location>
</feature>
<dbReference type="SUPFAM" id="SSF81321">
    <property type="entry name" value="Family A G protein-coupled receptor-like"/>
    <property type="match status" value="1"/>
</dbReference>
<dbReference type="PANTHER" id="PTHR23112">
    <property type="entry name" value="G PROTEIN-COUPLED RECEPTOR 157-RELATED"/>
    <property type="match status" value="1"/>
</dbReference>
<evidence type="ECO:0000313" key="6">
    <source>
        <dbReference type="EMBL" id="RKP37104.1"/>
    </source>
</evidence>
<dbReference type="AlphaFoldDB" id="A0A4P9ZU76"/>
<dbReference type="GO" id="GO:0005886">
    <property type="term" value="C:plasma membrane"/>
    <property type="evidence" value="ECO:0007669"/>
    <property type="project" value="TreeGrafter"/>
</dbReference>
<dbReference type="GO" id="GO:0004930">
    <property type="term" value="F:G protein-coupled receptor activity"/>
    <property type="evidence" value="ECO:0007669"/>
    <property type="project" value="TreeGrafter"/>
</dbReference>
<evidence type="ECO:0000256" key="3">
    <source>
        <dbReference type="ARBA" id="ARBA00022989"/>
    </source>
</evidence>
<feature type="transmembrane region" description="Helical" evidence="5">
    <location>
        <begin position="213"/>
        <end position="235"/>
    </location>
</feature>
<feature type="transmembrane region" description="Helical" evidence="5">
    <location>
        <begin position="122"/>
        <end position="140"/>
    </location>
</feature>
<dbReference type="GO" id="GO:0007189">
    <property type="term" value="P:adenylate cyclase-activating G protein-coupled receptor signaling pathway"/>
    <property type="evidence" value="ECO:0007669"/>
    <property type="project" value="TreeGrafter"/>
</dbReference>
<feature type="transmembrane region" description="Helical" evidence="5">
    <location>
        <begin position="12"/>
        <end position="31"/>
    </location>
</feature>
<dbReference type="EMBL" id="ML002543">
    <property type="protein sequence ID" value="RKP37104.1"/>
    <property type="molecule type" value="Genomic_DNA"/>
</dbReference>
<comment type="subcellular location">
    <subcellularLocation>
        <location evidence="1">Membrane</location>
        <topology evidence="1">Multi-pass membrane protein</topology>
    </subcellularLocation>
</comment>
<dbReference type="PANTHER" id="PTHR23112:SF0">
    <property type="entry name" value="TRANSMEMBRANE PROTEIN 116"/>
    <property type="match status" value="1"/>
</dbReference>
<feature type="transmembrane region" description="Helical" evidence="5">
    <location>
        <begin position="83"/>
        <end position="110"/>
    </location>
</feature>
<protein>
    <recommendedName>
        <fullName evidence="8">G-protein coupled receptors family 1 profile domain-containing protein</fullName>
    </recommendedName>
</protein>
<feature type="transmembrane region" description="Helical" evidence="5">
    <location>
        <begin position="171"/>
        <end position="192"/>
    </location>
</feature>
<sequence>MRDQTFHIVYELLTSLSILCSFISIVLILRVRSKKPAAANSPFFSLALWISVADFPVLIDSYFTNPLTFGAHAPSGPQSARFFMWYHMFSHMWVVCLNVMIALDMHLVIFHHLPPKARIRTWYPYIATGMAFFVSFWYLILPGARFKIGSSISVSLDSKMAFQFYISWKCLWLYTAILYVLAVVIAIFFTLYQSRNRINKLILDPECGTRRTALIQNASKVVAYPVMLFVVYLPYAVNTLVVSFQSGPASSALDYLQVLLFTLQGVLNLITLLFHPAMISTYRQEIIPFPGFIYAMMDVKQPKCQSKRKHSGRKPEMATHPLTINSLPSPPPAAVVAPLYDLDLEPNVSGIFNPMEERNSRHTSTIILITFRSNA</sequence>
<keyword evidence="2 5" id="KW-0812">Transmembrane</keyword>
<evidence type="ECO:0000256" key="2">
    <source>
        <dbReference type="ARBA" id="ARBA00022692"/>
    </source>
</evidence>
<name>A0A4P9ZU76_9FUNG</name>
<evidence type="ECO:0000256" key="5">
    <source>
        <dbReference type="SAM" id="Phobius"/>
    </source>
</evidence>
<keyword evidence="3 5" id="KW-1133">Transmembrane helix</keyword>
<evidence type="ECO:0000256" key="4">
    <source>
        <dbReference type="ARBA" id="ARBA00023136"/>
    </source>
</evidence>
<keyword evidence="7" id="KW-1185">Reference proteome</keyword>
<feature type="transmembrane region" description="Helical" evidence="5">
    <location>
        <begin position="255"/>
        <end position="274"/>
    </location>
</feature>
<evidence type="ECO:0008006" key="8">
    <source>
        <dbReference type="Google" id="ProtNLM"/>
    </source>
</evidence>
<evidence type="ECO:0000313" key="7">
    <source>
        <dbReference type="Proteomes" id="UP000268162"/>
    </source>
</evidence>